<evidence type="ECO:0008006" key="11">
    <source>
        <dbReference type="Google" id="ProtNLM"/>
    </source>
</evidence>
<keyword evidence="5" id="KW-0067">ATP-binding</keyword>
<dbReference type="InterPro" id="IPR010737">
    <property type="entry name" value="4-carb_acid_sugar_kinase_N"/>
</dbReference>
<dbReference type="GO" id="GO:0005524">
    <property type="term" value="F:ATP binding"/>
    <property type="evidence" value="ECO:0007669"/>
    <property type="project" value="UniProtKB-KW"/>
</dbReference>
<dbReference type="Gene3D" id="3.40.980.20">
    <property type="entry name" value="Four-carbon acid sugar kinase, nucleotide binding domain"/>
    <property type="match status" value="1"/>
</dbReference>
<dbReference type="HOGENOM" id="CLU_029424_0_1_9"/>
<evidence type="ECO:0000256" key="4">
    <source>
        <dbReference type="ARBA" id="ARBA00022777"/>
    </source>
</evidence>
<evidence type="ECO:0000313" key="10">
    <source>
        <dbReference type="Proteomes" id="UP000004754"/>
    </source>
</evidence>
<feature type="domain" description="Four-carbon acid sugar kinase nucleotide binding" evidence="8">
    <location>
        <begin position="249"/>
        <end position="422"/>
    </location>
</feature>
<keyword evidence="6" id="KW-0119">Carbohydrate metabolism</keyword>
<evidence type="ECO:0000259" key="7">
    <source>
        <dbReference type="Pfam" id="PF07005"/>
    </source>
</evidence>
<keyword evidence="10" id="KW-1185">Reference proteome</keyword>
<keyword evidence="2" id="KW-0808">Transferase</keyword>
<dbReference type="STRING" id="887929.HMP0721_2042"/>
<dbReference type="InterPro" id="IPR042213">
    <property type="entry name" value="NBD_C_sf"/>
</dbReference>
<dbReference type="Pfam" id="PF17042">
    <property type="entry name" value="NBD_C"/>
    <property type="match status" value="1"/>
</dbReference>
<name>E6MJ57_9FIRM</name>
<evidence type="ECO:0000256" key="5">
    <source>
        <dbReference type="ARBA" id="ARBA00022840"/>
    </source>
</evidence>
<dbReference type="EMBL" id="AEQN01000026">
    <property type="protein sequence ID" value="EFV00877.1"/>
    <property type="molecule type" value="Genomic_DNA"/>
</dbReference>
<sequence length="435" mass="47800">MLKCVVIADDLTGANATGVLLREQGYSTSTILNCPDDEESAEINESDCVTFTTDSRCINQDEAYKKVFRLTKMFKNKSLSLLNKRIDSTLRGNLGAETDAMLDAMGEDYTAIVVPCAPASGRVSIGGYLTVDGVILHKTEAALDPKTPVQDSRVKKLFEQQTKYPVASIMIRDIDRGKEWLSNEIKLLVHEGNRIIIFDAITQEDINMISEAVIASNIHFIAVDPGAFTATLASKLIVSEKKRYKNKILLIQGSVNPVAKTQMENFWLAQQVFNVYVKTEQLIKSEKERETEINRAVQTVLAQIDNYDLFSVTGDGIQPEYRLDLPVIAKKMKKTVDEVSDIINFSMATIAHKILEKVPAIQGIYSSGGDMTAAFCKVTHLLGLKLIDEPVPLAAAGVLIGGDFPQKYIVTKGGMTGSPDAINICIAKLISELNM</sequence>
<evidence type="ECO:0000256" key="6">
    <source>
        <dbReference type="ARBA" id="ARBA00023277"/>
    </source>
</evidence>
<dbReference type="Gene3D" id="3.40.50.10840">
    <property type="entry name" value="Putative sugar-binding, N-terminal domain"/>
    <property type="match status" value="1"/>
</dbReference>
<reference evidence="9 10" key="1">
    <citation type="submission" date="2010-12" db="EMBL/GenBank/DDBJ databases">
        <authorList>
            <person name="Muzny D."/>
            <person name="Qin X."/>
            <person name="Deng J."/>
            <person name="Jiang H."/>
            <person name="Liu Y."/>
            <person name="Qu J."/>
            <person name="Song X.-Z."/>
            <person name="Zhang L."/>
            <person name="Thornton R."/>
            <person name="Coyle M."/>
            <person name="Francisco L."/>
            <person name="Jackson L."/>
            <person name="Javaid M."/>
            <person name="Korchina V."/>
            <person name="Kovar C."/>
            <person name="Mata R."/>
            <person name="Mathew T."/>
            <person name="Ngo R."/>
            <person name="Nguyen L."/>
            <person name="Nguyen N."/>
            <person name="Okwuonu G."/>
            <person name="Ongeri F."/>
            <person name="Pham C."/>
            <person name="Simmons D."/>
            <person name="Wilczek-Boney K."/>
            <person name="Hale W."/>
            <person name="Jakkamsetti A."/>
            <person name="Pham P."/>
            <person name="Ruth R."/>
            <person name="San Lucas F."/>
            <person name="Warren J."/>
            <person name="Zhang J."/>
            <person name="Zhao Z."/>
            <person name="Zhou C."/>
            <person name="Zhu D."/>
            <person name="Lee S."/>
            <person name="Bess C."/>
            <person name="Blankenburg K."/>
            <person name="Forbes L."/>
            <person name="Fu Q."/>
            <person name="Gubbala S."/>
            <person name="Hirani K."/>
            <person name="Jayaseelan J.C."/>
            <person name="Lara F."/>
            <person name="Munidasa M."/>
            <person name="Palculict T."/>
            <person name="Patil S."/>
            <person name="Pu L.-L."/>
            <person name="Saada N."/>
            <person name="Tang L."/>
            <person name="Weissenberger G."/>
            <person name="Zhu Y."/>
            <person name="Hemphill L."/>
            <person name="Shang Y."/>
            <person name="Youmans B."/>
            <person name="Ayvaz T."/>
            <person name="Ross M."/>
            <person name="Santibanez J."/>
            <person name="Aqrawi P."/>
            <person name="Gross S."/>
            <person name="Joshi V."/>
            <person name="Fowler G."/>
            <person name="Nazareth L."/>
            <person name="Reid J."/>
            <person name="Worley K."/>
            <person name="Petrosino J."/>
            <person name="Highlander S."/>
            <person name="Gibbs R."/>
        </authorList>
    </citation>
    <scope>NUCLEOTIDE SEQUENCE [LARGE SCALE GENOMIC DNA]</scope>
    <source>
        <strain evidence="9 10">ATCC 23263</strain>
    </source>
</reference>
<dbReference type="RefSeq" id="WP_006599464.1">
    <property type="nucleotide sequence ID" value="NZ_GL622359.1"/>
</dbReference>
<dbReference type="eggNOG" id="COG3395">
    <property type="taxonomic scope" value="Bacteria"/>
</dbReference>
<dbReference type="OrthoDB" id="9778478at2"/>
<dbReference type="SUPFAM" id="SSF142764">
    <property type="entry name" value="YgbK-like"/>
    <property type="match status" value="1"/>
</dbReference>
<proteinExistence type="inferred from homology"/>
<organism evidence="9 10">
    <name type="scientific">Pseudoramibacter alactolyticus ATCC 23263</name>
    <dbReference type="NCBI Taxonomy" id="887929"/>
    <lineage>
        <taxon>Bacteria</taxon>
        <taxon>Bacillati</taxon>
        <taxon>Bacillota</taxon>
        <taxon>Clostridia</taxon>
        <taxon>Eubacteriales</taxon>
        <taxon>Eubacteriaceae</taxon>
        <taxon>Pseudoramibacter</taxon>
    </lineage>
</organism>
<evidence type="ECO:0000256" key="2">
    <source>
        <dbReference type="ARBA" id="ARBA00022679"/>
    </source>
</evidence>
<protein>
    <recommendedName>
        <fullName evidence="11">YgbK domain protein</fullName>
    </recommendedName>
</protein>
<dbReference type="AlphaFoldDB" id="E6MJ57"/>
<dbReference type="GO" id="GO:0016301">
    <property type="term" value="F:kinase activity"/>
    <property type="evidence" value="ECO:0007669"/>
    <property type="project" value="UniProtKB-KW"/>
</dbReference>
<keyword evidence="3" id="KW-0547">Nucleotide-binding</keyword>
<evidence type="ECO:0000256" key="3">
    <source>
        <dbReference type="ARBA" id="ARBA00022741"/>
    </source>
</evidence>
<evidence type="ECO:0000259" key="8">
    <source>
        <dbReference type="Pfam" id="PF17042"/>
    </source>
</evidence>
<dbReference type="InterPro" id="IPR031475">
    <property type="entry name" value="NBD_C"/>
</dbReference>
<dbReference type="Pfam" id="PF07005">
    <property type="entry name" value="SBD_N"/>
    <property type="match status" value="1"/>
</dbReference>
<dbReference type="InterPro" id="IPR037051">
    <property type="entry name" value="4-carb_acid_sugar_kinase_N_sf"/>
</dbReference>
<comment type="similarity">
    <text evidence="1">Belongs to the four-carbon acid sugar kinase family.</text>
</comment>
<evidence type="ECO:0000313" key="9">
    <source>
        <dbReference type="EMBL" id="EFV00877.1"/>
    </source>
</evidence>
<dbReference type="Proteomes" id="UP000004754">
    <property type="component" value="Unassembled WGS sequence"/>
</dbReference>
<feature type="domain" description="Four-carbon acid sugar kinase N-terminal" evidence="7">
    <location>
        <begin position="5"/>
        <end position="232"/>
    </location>
</feature>
<comment type="caution">
    <text evidence="9">The sequence shown here is derived from an EMBL/GenBank/DDBJ whole genome shotgun (WGS) entry which is preliminary data.</text>
</comment>
<gene>
    <name evidence="9" type="ORF">HMP0721_2042</name>
</gene>
<keyword evidence="4" id="KW-0418">Kinase</keyword>
<accession>E6MJ57</accession>
<evidence type="ECO:0000256" key="1">
    <source>
        <dbReference type="ARBA" id="ARBA00005715"/>
    </source>
</evidence>